<dbReference type="EMBL" id="JAJFAZ020000008">
    <property type="protein sequence ID" value="KAI5312387.1"/>
    <property type="molecule type" value="Genomic_DNA"/>
</dbReference>
<evidence type="ECO:0000313" key="3">
    <source>
        <dbReference type="Proteomes" id="UP001054821"/>
    </source>
</evidence>
<evidence type="ECO:0000256" key="1">
    <source>
        <dbReference type="SAM" id="MobiDB-lite"/>
    </source>
</evidence>
<comment type="caution">
    <text evidence="2">The sequence shown here is derived from an EMBL/GenBank/DDBJ whole genome shotgun (WGS) entry which is preliminary data.</text>
</comment>
<keyword evidence="3" id="KW-1185">Reference proteome</keyword>
<accession>A0AAD4UUW5</accession>
<evidence type="ECO:0000313" key="2">
    <source>
        <dbReference type="EMBL" id="KAI5312387.1"/>
    </source>
</evidence>
<dbReference type="PANTHER" id="PTHR31373">
    <property type="entry name" value="OS06G0652100 PROTEIN"/>
    <property type="match status" value="1"/>
</dbReference>
<dbReference type="InterPro" id="IPR011205">
    <property type="entry name" value="UCP015417_vWA"/>
</dbReference>
<protein>
    <submittedName>
        <fullName evidence="2">Uncharacterized protein</fullName>
    </submittedName>
</protein>
<proteinExistence type="predicted"/>
<sequence>MAPPTPTILTSKTLVVGPPTLLTRRLMASNTKSNGDMAKKISVSPISSFSSYGDPCQDLFFHVKLADTVSDDDTKQQQNQASLNYLKQLLPVAWSHNPLTTLKLIFNLLLFGAAENLMRKASTRLCFGSTRTTPRRYYATSHPFGSIFYLLEILYRLIKQGQDTAKRLHYDPDYKLLHDRVMDVFVEQLKSDIDKFKQHKLDLKPSDYITDGDEDDEDEGDKDGTLDQCFQRHAFALVGARVGARREENAEAVGRFAKPIGDPRTQERGNIHVRTQEPIVHSRTQEPIVHSRTQDPMIDDDLILDDDVLLSSLASKKRKDGETSSKRKVKSKSIRAMLMDEDDEIDKDPSTFDSGKYPFHIDTVDQYDSDASLNDISVEEWDE</sequence>
<organism evidence="2 3">
    <name type="scientific">Prunus dulcis</name>
    <name type="common">Almond</name>
    <name type="synonym">Amygdalus dulcis</name>
    <dbReference type="NCBI Taxonomy" id="3755"/>
    <lineage>
        <taxon>Eukaryota</taxon>
        <taxon>Viridiplantae</taxon>
        <taxon>Streptophyta</taxon>
        <taxon>Embryophyta</taxon>
        <taxon>Tracheophyta</taxon>
        <taxon>Spermatophyta</taxon>
        <taxon>Magnoliopsida</taxon>
        <taxon>eudicotyledons</taxon>
        <taxon>Gunneridae</taxon>
        <taxon>Pentapetalae</taxon>
        <taxon>rosids</taxon>
        <taxon>fabids</taxon>
        <taxon>Rosales</taxon>
        <taxon>Rosaceae</taxon>
        <taxon>Amygdaloideae</taxon>
        <taxon>Amygdaleae</taxon>
        <taxon>Prunus</taxon>
    </lineage>
</organism>
<gene>
    <name evidence="2" type="ORF">L3X38_041560</name>
</gene>
<dbReference type="PANTHER" id="PTHR31373:SF17">
    <property type="entry name" value="OS06G0652100 PROTEIN"/>
    <property type="match status" value="1"/>
</dbReference>
<reference evidence="2 3" key="1">
    <citation type="journal article" date="2022" name="G3 (Bethesda)">
        <title>Whole-genome sequence and methylome profiling of the almond [Prunus dulcis (Mill.) D.A. Webb] cultivar 'Nonpareil'.</title>
        <authorList>
            <person name="D'Amico-Willman K.M."/>
            <person name="Ouma W.Z."/>
            <person name="Meulia T."/>
            <person name="Sideli G.M."/>
            <person name="Gradziel T.M."/>
            <person name="Fresnedo-Ramirez J."/>
        </authorList>
    </citation>
    <scope>NUCLEOTIDE SEQUENCE [LARGE SCALE GENOMIC DNA]</scope>
    <source>
        <strain evidence="2">Clone GOH B32 T37-40</strain>
    </source>
</reference>
<dbReference type="Proteomes" id="UP001054821">
    <property type="component" value="Chromosome 8"/>
</dbReference>
<name>A0AAD4UUW5_PRUDU</name>
<feature type="region of interest" description="Disordered" evidence="1">
    <location>
        <begin position="316"/>
        <end position="358"/>
    </location>
</feature>
<dbReference type="AlphaFoldDB" id="A0AAD4UUW5"/>